<dbReference type="RefSeq" id="WP_271634306.1">
    <property type="nucleotide sequence ID" value="NZ_CP094970.1"/>
</dbReference>
<feature type="domain" description="DUF3322" evidence="2">
    <location>
        <begin position="7"/>
        <end position="189"/>
    </location>
</feature>
<dbReference type="Proteomes" id="UP001164390">
    <property type="component" value="Chromosome"/>
</dbReference>
<dbReference type="InterPro" id="IPR014544">
    <property type="entry name" value="UCP028408"/>
</dbReference>
<dbReference type="Pfam" id="PF11795">
    <property type="entry name" value="DUF3322"/>
    <property type="match status" value="1"/>
</dbReference>
<dbReference type="KEGG" id="sgrg:L0C25_23675"/>
<evidence type="ECO:0000313" key="4">
    <source>
        <dbReference type="Proteomes" id="UP001164390"/>
    </source>
</evidence>
<evidence type="ECO:0000259" key="1">
    <source>
        <dbReference type="Pfam" id="PF09983"/>
    </source>
</evidence>
<reference evidence="3" key="1">
    <citation type="submission" date="2022-01" db="EMBL/GenBank/DDBJ databases">
        <title>Nocardioidaceae gen. sp. A5X3R13.</title>
        <authorList>
            <person name="Lopez Marin M.A."/>
            <person name="Uhlik O."/>
        </authorList>
    </citation>
    <scope>NUCLEOTIDE SEQUENCE</scope>
    <source>
        <strain evidence="3">A5X3R13</strain>
    </source>
</reference>
<keyword evidence="4" id="KW-1185">Reference proteome</keyword>
<protein>
    <submittedName>
        <fullName evidence="3">DUF2220 family protein</fullName>
    </submittedName>
</protein>
<dbReference type="EMBL" id="CP094970">
    <property type="protein sequence ID" value="UYM05471.1"/>
    <property type="molecule type" value="Genomic_DNA"/>
</dbReference>
<dbReference type="InterPro" id="IPR024534">
    <property type="entry name" value="JetD_C"/>
</dbReference>
<dbReference type="AlphaFoldDB" id="A0AA46YLG1"/>
<evidence type="ECO:0000259" key="2">
    <source>
        <dbReference type="Pfam" id="PF11795"/>
    </source>
</evidence>
<accession>A0AA46YLG1</accession>
<gene>
    <name evidence="3" type="ORF">L0C25_23675</name>
</gene>
<feature type="domain" description="Wadjet protein JetD C-terminal" evidence="1">
    <location>
        <begin position="203"/>
        <end position="379"/>
    </location>
</feature>
<organism evidence="3 4">
    <name type="scientific">Solicola gregarius</name>
    <dbReference type="NCBI Taxonomy" id="2908642"/>
    <lineage>
        <taxon>Bacteria</taxon>
        <taxon>Bacillati</taxon>
        <taxon>Actinomycetota</taxon>
        <taxon>Actinomycetes</taxon>
        <taxon>Propionibacteriales</taxon>
        <taxon>Nocardioidaceae</taxon>
        <taxon>Solicola</taxon>
    </lineage>
</organism>
<name>A0AA46YLG1_9ACTN</name>
<dbReference type="InterPro" id="IPR024537">
    <property type="entry name" value="DUF3322"/>
</dbReference>
<proteinExistence type="predicted"/>
<sequence length="384" mass="42997">MTRWTTPADVRAKVQRRWDDQTLLRALAAGEDFPAQDFPIRGPKVSEIGVDVGAVRDWIAALEDASRQGECFEIEWSVIGGREIGRNRFPTRARLTSYDQAWALLGAKRRVASYVEILELVSDLPVVRAWVGDHPLKSLDATDDWESLLAAYRWLAAARGSGLYLRTIDAPGVDTKFVERHRPVLGQLLGAGRRPSAFARDLGLAAKPDTVRMRFCPGFLGLPRSVTEATFRVDEIAGLQVGVGCAVVVENEVTFLSLDPPNDGVLLWGKGFDVDRVGALRWLADVPVWYWGDLDTHGFAILDQLRAWLPQTESFLMDRATLLEHRQRWGSETGPTSARLGRLATDEASVYTDLVTDRYGNAVRLEQERIAWGWATERLPYQRI</sequence>
<dbReference type="Pfam" id="PF09983">
    <property type="entry name" value="JetD_C"/>
    <property type="match status" value="1"/>
</dbReference>
<dbReference type="PIRSF" id="PIRSF028408">
    <property type="entry name" value="UCP028408"/>
    <property type="match status" value="1"/>
</dbReference>
<evidence type="ECO:0000313" key="3">
    <source>
        <dbReference type="EMBL" id="UYM05471.1"/>
    </source>
</evidence>